<organism evidence="1 2">
    <name type="scientific">Chthoniobacter flavus Ellin428</name>
    <dbReference type="NCBI Taxonomy" id="497964"/>
    <lineage>
        <taxon>Bacteria</taxon>
        <taxon>Pseudomonadati</taxon>
        <taxon>Verrucomicrobiota</taxon>
        <taxon>Spartobacteria</taxon>
        <taxon>Chthoniobacterales</taxon>
        <taxon>Chthoniobacteraceae</taxon>
        <taxon>Chthoniobacter</taxon>
    </lineage>
</organism>
<dbReference type="EMBL" id="ABVL01000013">
    <property type="protein sequence ID" value="EDY18404.1"/>
    <property type="molecule type" value="Genomic_DNA"/>
</dbReference>
<dbReference type="STRING" id="497964.CfE428DRAFT_4188"/>
<proteinExistence type="predicted"/>
<comment type="caution">
    <text evidence="1">The sequence shown here is derived from an EMBL/GenBank/DDBJ whole genome shotgun (WGS) entry which is preliminary data.</text>
</comment>
<keyword evidence="2" id="KW-1185">Reference proteome</keyword>
<protein>
    <submittedName>
        <fullName evidence="1">Uncharacterized protein</fullName>
    </submittedName>
</protein>
<dbReference type="eggNOG" id="ENOG5032S2E">
    <property type="taxonomic scope" value="Bacteria"/>
</dbReference>
<evidence type="ECO:0000313" key="2">
    <source>
        <dbReference type="Proteomes" id="UP000005824"/>
    </source>
</evidence>
<gene>
    <name evidence="1" type="ORF">CfE428DRAFT_4188</name>
</gene>
<name>B4D5J9_9BACT</name>
<sequence length="193" mass="20799">MGVRAQWLVRPQAHFELALRVQIGDASLGEVFAFCSGLYFRGKLAYATRFARVPSLLSGAQVITPSRGLVPAETRIGLKELLEFSTVPVDAAEPRFTAPLQATAGALPLSEPFEVVILGSIATGKYVETLLPVFGERLFFPADFVGRGDMSRGALMLSCAASGEELRYVPVNGTIRKGRRAPKVSSMAASRLR</sequence>
<dbReference type="AlphaFoldDB" id="B4D5J9"/>
<dbReference type="Proteomes" id="UP000005824">
    <property type="component" value="Unassembled WGS sequence"/>
</dbReference>
<accession>B4D5J9</accession>
<dbReference type="InParanoid" id="B4D5J9"/>
<evidence type="ECO:0000313" key="1">
    <source>
        <dbReference type="EMBL" id="EDY18404.1"/>
    </source>
</evidence>
<dbReference type="RefSeq" id="WP_006981512.1">
    <property type="nucleotide sequence ID" value="NZ_ABVL01000013.1"/>
</dbReference>
<reference evidence="1 2" key="1">
    <citation type="journal article" date="2011" name="J. Bacteriol.">
        <title>Genome sequence of Chthoniobacter flavus Ellin428, an aerobic heterotrophic soil bacterium.</title>
        <authorList>
            <person name="Kant R."/>
            <person name="van Passel M.W."/>
            <person name="Palva A."/>
            <person name="Lucas S."/>
            <person name="Lapidus A."/>
            <person name="Glavina Del Rio T."/>
            <person name="Dalin E."/>
            <person name="Tice H."/>
            <person name="Bruce D."/>
            <person name="Goodwin L."/>
            <person name="Pitluck S."/>
            <person name="Larimer F.W."/>
            <person name="Land M.L."/>
            <person name="Hauser L."/>
            <person name="Sangwan P."/>
            <person name="de Vos W.M."/>
            <person name="Janssen P.H."/>
            <person name="Smidt H."/>
        </authorList>
    </citation>
    <scope>NUCLEOTIDE SEQUENCE [LARGE SCALE GENOMIC DNA]</scope>
    <source>
        <strain evidence="1 2">Ellin428</strain>
    </source>
</reference>